<evidence type="ECO:0000256" key="2">
    <source>
        <dbReference type="ARBA" id="ARBA00010617"/>
    </source>
</evidence>
<keyword evidence="9" id="KW-1185">Reference proteome</keyword>
<dbReference type="Pfam" id="PF00067">
    <property type="entry name" value="p450"/>
    <property type="match status" value="1"/>
</dbReference>
<keyword evidence="3 6" id="KW-0479">Metal-binding</keyword>
<dbReference type="CDD" id="cd11041">
    <property type="entry name" value="CYP503A1-like"/>
    <property type="match status" value="1"/>
</dbReference>
<dbReference type="STRING" id="139420.A0A371D8Y7"/>
<name>A0A371D8Y7_9APHY</name>
<dbReference type="EMBL" id="KZ857408">
    <property type="protein sequence ID" value="RDX48972.1"/>
    <property type="molecule type" value="Genomic_DNA"/>
</dbReference>
<dbReference type="AlphaFoldDB" id="A0A371D8Y7"/>
<dbReference type="InterPro" id="IPR002401">
    <property type="entry name" value="Cyt_P450_E_grp-I"/>
</dbReference>
<evidence type="ECO:0000256" key="7">
    <source>
        <dbReference type="SAM" id="Phobius"/>
    </source>
</evidence>
<gene>
    <name evidence="8" type="ORF">OH76DRAFT_617221</name>
</gene>
<organism evidence="8 9">
    <name type="scientific">Lentinus brumalis</name>
    <dbReference type="NCBI Taxonomy" id="2498619"/>
    <lineage>
        <taxon>Eukaryota</taxon>
        <taxon>Fungi</taxon>
        <taxon>Dikarya</taxon>
        <taxon>Basidiomycota</taxon>
        <taxon>Agaricomycotina</taxon>
        <taxon>Agaricomycetes</taxon>
        <taxon>Polyporales</taxon>
        <taxon>Polyporaceae</taxon>
        <taxon>Lentinus</taxon>
    </lineage>
</organism>
<evidence type="ECO:0000313" key="8">
    <source>
        <dbReference type="EMBL" id="RDX48972.1"/>
    </source>
</evidence>
<feature type="transmembrane region" description="Helical" evidence="7">
    <location>
        <begin position="33"/>
        <end position="52"/>
    </location>
</feature>
<dbReference type="Proteomes" id="UP000256964">
    <property type="component" value="Unassembled WGS sequence"/>
</dbReference>
<keyword evidence="7" id="KW-1133">Transmembrane helix</keyword>
<evidence type="ECO:0000256" key="6">
    <source>
        <dbReference type="PIRSR" id="PIRSR602401-1"/>
    </source>
</evidence>
<reference evidence="8 9" key="1">
    <citation type="journal article" date="2018" name="Biotechnol. Biofuels">
        <title>Integrative visual omics of the white-rot fungus Polyporus brumalis exposes the biotechnological potential of its oxidative enzymes for delignifying raw plant biomass.</title>
        <authorList>
            <person name="Miyauchi S."/>
            <person name="Rancon A."/>
            <person name="Drula E."/>
            <person name="Hage H."/>
            <person name="Chaduli D."/>
            <person name="Favel A."/>
            <person name="Grisel S."/>
            <person name="Henrissat B."/>
            <person name="Herpoel-Gimbert I."/>
            <person name="Ruiz-Duenas F.J."/>
            <person name="Chevret D."/>
            <person name="Hainaut M."/>
            <person name="Lin J."/>
            <person name="Wang M."/>
            <person name="Pangilinan J."/>
            <person name="Lipzen A."/>
            <person name="Lesage-Meessen L."/>
            <person name="Navarro D."/>
            <person name="Riley R."/>
            <person name="Grigoriev I.V."/>
            <person name="Zhou S."/>
            <person name="Raouche S."/>
            <person name="Rosso M.N."/>
        </authorList>
    </citation>
    <scope>NUCLEOTIDE SEQUENCE [LARGE SCALE GENOMIC DNA]</scope>
    <source>
        <strain evidence="8 9">BRFM 1820</strain>
    </source>
</reference>
<dbReference type="SUPFAM" id="SSF48264">
    <property type="entry name" value="Cytochrome P450"/>
    <property type="match status" value="1"/>
</dbReference>
<keyword evidence="4" id="KW-0560">Oxidoreductase</keyword>
<evidence type="ECO:0000256" key="3">
    <source>
        <dbReference type="ARBA" id="ARBA00022723"/>
    </source>
</evidence>
<dbReference type="Gene3D" id="1.10.630.10">
    <property type="entry name" value="Cytochrome P450"/>
    <property type="match status" value="1"/>
</dbReference>
<comment type="cofactor">
    <cofactor evidence="1 6">
        <name>heme</name>
        <dbReference type="ChEBI" id="CHEBI:30413"/>
    </cofactor>
</comment>
<dbReference type="OrthoDB" id="1844152at2759"/>
<dbReference type="InterPro" id="IPR001128">
    <property type="entry name" value="Cyt_P450"/>
</dbReference>
<evidence type="ECO:0000256" key="1">
    <source>
        <dbReference type="ARBA" id="ARBA00001971"/>
    </source>
</evidence>
<sequence length="504" mass="56740">MGAILTFLFVATELLVLLYFVKWKKSPLYKLPTVGGFFFPLLSYLGGLNTLFRGKRLLQYGYRKHRGRPFKIPLLSGWVVVVSNPAVMEDIRTRPQDQLWLTQALMNAFPSYHVTGKELWENTWLHDLILKDLTRSIGAMLPDLIDELEVAAQEFLPGDGDGWVSLNPSKASEDIIVRAINRGFVGFPTCRNKEYLDLVAQYSHGIVTAWASALIFPILLALPLSIGRFFNAAPNAARKCTQLLKPILTERRELLQRKLEGDDTVQVPIDVLQMVVEEGVARDYSDERIMIRIMSTNLGALHTTSMSLTNALFDLAAHPEYAQPLRDEIAPIVAAEGWTKQALHRMWKVDSFLKESHRYNGMGVLSMLREAMTDVVLIDGTVIPKGTIVGVPTFAIHHDKEKYPDSHTFDPFRFARLRAQDGNETKHQLSTTALDWVGFGHGRQSCPGRFFAASELRAVLAYIVMNYDLKLEGGGPRPKNFFFAVGLVPPPSGRIWFRKREAAS</sequence>
<proteinExistence type="inferred from homology"/>
<dbReference type="GO" id="GO:0016705">
    <property type="term" value="F:oxidoreductase activity, acting on paired donors, with incorporation or reduction of molecular oxygen"/>
    <property type="evidence" value="ECO:0007669"/>
    <property type="project" value="InterPro"/>
</dbReference>
<dbReference type="GO" id="GO:0004497">
    <property type="term" value="F:monooxygenase activity"/>
    <property type="evidence" value="ECO:0007669"/>
    <property type="project" value="InterPro"/>
</dbReference>
<dbReference type="GO" id="GO:0005506">
    <property type="term" value="F:iron ion binding"/>
    <property type="evidence" value="ECO:0007669"/>
    <property type="project" value="InterPro"/>
</dbReference>
<protein>
    <submittedName>
        <fullName evidence="8">Cytochrome P450</fullName>
    </submittedName>
</protein>
<dbReference type="PANTHER" id="PTHR46206">
    <property type="entry name" value="CYTOCHROME P450"/>
    <property type="match status" value="1"/>
</dbReference>
<keyword evidence="5 6" id="KW-0408">Iron</keyword>
<feature type="transmembrane region" description="Helical" evidence="7">
    <location>
        <begin position="202"/>
        <end position="222"/>
    </location>
</feature>
<evidence type="ECO:0000313" key="9">
    <source>
        <dbReference type="Proteomes" id="UP000256964"/>
    </source>
</evidence>
<accession>A0A371D8Y7</accession>
<comment type="similarity">
    <text evidence="2">Belongs to the cytochrome P450 family.</text>
</comment>
<dbReference type="GO" id="GO:0020037">
    <property type="term" value="F:heme binding"/>
    <property type="evidence" value="ECO:0007669"/>
    <property type="project" value="InterPro"/>
</dbReference>
<feature type="transmembrane region" description="Helical" evidence="7">
    <location>
        <begin position="5"/>
        <end position="21"/>
    </location>
</feature>
<feature type="binding site" description="axial binding residue" evidence="6">
    <location>
        <position position="446"/>
    </location>
    <ligand>
        <name>heme</name>
        <dbReference type="ChEBI" id="CHEBI:30413"/>
    </ligand>
    <ligandPart>
        <name>Fe</name>
        <dbReference type="ChEBI" id="CHEBI:18248"/>
    </ligandPart>
</feature>
<dbReference type="PRINTS" id="PR00463">
    <property type="entry name" value="EP450I"/>
</dbReference>
<keyword evidence="6" id="KW-0349">Heme</keyword>
<keyword evidence="7" id="KW-0812">Transmembrane</keyword>
<dbReference type="InterPro" id="IPR036396">
    <property type="entry name" value="Cyt_P450_sf"/>
</dbReference>
<evidence type="ECO:0000256" key="4">
    <source>
        <dbReference type="ARBA" id="ARBA00023002"/>
    </source>
</evidence>
<evidence type="ECO:0000256" key="5">
    <source>
        <dbReference type="ARBA" id="ARBA00023004"/>
    </source>
</evidence>
<keyword evidence="7" id="KW-0472">Membrane</keyword>